<organism evidence="1 2">
    <name type="scientific">Morus notabilis</name>
    <dbReference type="NCBI Taxonomy" id="981085"/>
    <lineage>
        <taxon>Eukaryota</taxon>
        <taxon>Viridiplantae</taxon>
        <taxon>Streptophyta</taxon>
        <taxon>Embryophyta</taxon>
        <taxon>Tracheophyta</taxon>
        <taxon>Spermatophyta</taxon>
        <taxon>Magnoliopsida</taxon>
        <taxon>eudicotyledons</taxon>
        <taxon>Gunneridae</taxon>
        <taxon>Pentapetalae</taxon>
        <taxon>rosids</taxon>
        <taxon>fabids</taxon>
        <taxon>Rosales</taxon>
        <taxon>Moraceae</taxon>
        <taxon>Moreae</taxon>
        <taxon>Morus</taxon>
    </lineage>
</organism>
<sequence length="155" mass="16930">MALMQKMLLEQGNSPIDQINLSDFTSCSAWMNIINYGTQEILSSEGSLSASFVRPDLPSTTEPSGHSFSTEDDLLLREINEYTANLRVDCDSVDGMVEGDNNDDEDVTTTVRIVDPLGNTCQYTRGMVLGYSESLTGVPLATMSGDPDRLSFTID</sequence>
<reference evidence="2" key="1">
    <citation type="submission" date="2013-01" db="EMBL/GenBank/DDBJ databases">
        <title>Draft Genome Sequence of a Mulberry Tree, Morus notabilis C.K. Schneid.</title>
        <authorList>
            <person name="He N."/>
            <person name="Zhao S."/>
        </authorList>
    </citation>
    <scope>NUCLEOTIDE SEQUENCE</scope>
</reference>
<accession>W9RJ72</accession>
<dbReference type="AlphaFoldDB" id="W9RJ72"/>
<name>W9RJ72_9ROSA</name>
<dbReference type="EMBL" id="KE344808">
    <property type="protein sequence ID" value="EXB80467.1"/>
    <property type="molecule type" value="Genomic_DNA"/>
</dbReference>
<gene>
    <name evidence="1" type="ORF">L484_004374</name>
</gene>
<protein>
    <submittedName>
        <fullName evidence="1">Uncharacterized protein</fullName>
    </submittedName>
</protein>
<dbReference type="Proteomes" id="UP000030645">
    <property type="component" value="Unassembled WGS sequence"/>
</dbReference>
<keyword evidence="2" id="KW-1185">Reference proteome</keyword>
<evidence type="ECO:0000313" key="2">
    <source>
        <dbReference type="Proteomes" id="UP000030645"/>
    </source>
</evidence>
<evidence type="ECO:0000313" key="1">
    <source>
        <dbReference type="EMBL" id="EXB80467.1"/>
    </source>
</evidence>
<proteinExistence type="predicted"/>